<dbReference type="SUPFAM" id="SSF53041">
    <property type="entry name" value="Resolvase-like"/>
    <property type="match status" value="1"/>
</dbReference>
<dbReference type="GO" id="GO:0000150">
    <property type="term" value="F:DNA strand exchange activity"/>
    <property type="evidence" value="ECO:0007669"/>
    <property type="project" value="InterPro"/>
</dbReference>
<dbReference type="Pfam" id="PF07508">
    <property type="entry name" value="Recombinase"/>
    <property type="match status" value="1"/>
</dbReference>
<dbReference type="AlphaFoldDB" id="A0A5C7EWF2"/>
<protein>
    <submittedName>
        <fullName evidence="3">Recombinase family protein</fullName>
    </submittedName>
</protein>
<dbReference type="InParanoid" id="A0A5C7EWF2"/>
<gene>
    <name evidence="3" type="ORF">FR698_09455</name>
</gene>
<dbReference type="PROSITE" id="PS51737">
    <property type="entry name" value="RECOMBINASE_DNA_BIND"/>
    <property type="match status" value="1"/>
</dbReference>
<evidence type="ECO:0000259" key="1">
    <source>
        <dbReference type="PROSITE" id="PS51736"/>
    </source>
</evidence>
<dbReference type="PANTHER" id="PTHR30461:SF23">
    <property type="entry name" value="DNA RECOMBINASE-RELATED"/>
    <property type="match status" value="1"/>
</dbReference>
<comment type="caution">
    <text evidence="3">The sequence shown here is derived from an EMBL/GenBank/DDBJ whole genome shotgun (WGS) entry which is preliminary data.</text>
</comment>
<evidence type="ECO:0000259" key="2">
    <source>
        <dbReference type="PROSITE" id="PS51737"/>
    </source>
</evidence>
<dbReference type="SMART" id="SM00857">
    <property type="entry name" value="Resolvase"/>
    <property type="match status" value="1"/>
</dbReference>
<name>A0A5C7EWF2_9PROT</name>
<dbReference type="Gene3D" id="3.90.1750.20">
    <property type="entry name" value="Putative Large Serine Recombinase, Chain B, Domain 2"/>
    <property type="match status" value="1"/>
</dbReference>
<reference evidence="3 4" key="1">
    <citation type="submission" date="2019-08" db="EMBL/GenBank/DDBJ databases">
        <title>Pelomicrobium methylotrophicum gen. nov., sp. nov. a moderately thermophilic, facultatively anaerobic, lithoautotrophic and methylotrophic bacterium isolated from a terrestrial mud volcano.</title>
        <authorList>
            <person name="Slobodkina G.B."/>
            <person name="Merkel A.Y."/>
            <person name="Slobodkin A.I."/>
        </authorList>
    </citation>
    <scope>NUCLEOTIDE SEQUENCE [LARGE SCALE GENOMIC DNA]</scope>
    <source>
        <strain evidence="3 4">SM250</strain>
    </source>
</reference>
<dbReference type="GO" id="GO:0003677">
    <property type="term" value="F:DNA binding"/>
    <property type="evidence" value="ECO:0007669"/>
    <property type="project" value="InterPro"/>
</dbReference>
<dbReference type="InterPro" id="IPR038109">
    <property type="entry name" value="DNA_bind_recomb_sf"/>
</dbReference>
<dbReference type="InterPro" id="IPR050639">
    <property type="entry name" value="SSR_resolvase"/>
</dbReference>
<accession>A0A5C7EWF2</accession>
<dbReference type="CDD" id="cd03768">
    <property type="entry name" value="SR_ResInv"/>
    <property type="match status" value="1"/>
</dbReference>
<proteinExistence type="predicted"/>
<keyword evidence="4" id="KW-1185">Reference proteome</keyword>
<dbReference type="Proteomes" id="UP000321201">
    <property type="component" value="Unassembled WGS sequence"/>
</dbReference>
<sequence>MNPVVPKKRCAVYCRVSSDERLTQSFNSLDAQREAGRAYIASQRAEGWTAVEDDYVDPGYSGGTLERPALQRLLADIEAGRIDIVVVYKIDRLTRSLTDFARMIELFERHGVSFVSVTQQFNTTTSMGRLMLNILLSFAQFEREVTGERIRDKIAASKKKGLWMGGHVPLGYAVKDRKLLVVEPEAEIVRRIFRRFVALKSVTELSRELKAEGLTTKPIRLRNGCVRPGTPMDKKYLAKLLRNPLYVGEIRHKGKTYPGQHEAIIDRPLWEEVQAILAEDAHGRAGHTQTRRKTDALLRGLLYDENGVKYYPTFSTKPSGKRYRYYLPKAHARYGVRTSTTGLIPAEEIEAVVVNLLLSALQSPESVQAVWPDMAPP</sequence>
<dbReference type="InterPro" id="IPR006119">
    <property type="entry name" value="Resolv_N"/>
</dbReference>
<dbReference type="EMBL" id="VPFL01000012">
    <property type="protein sequence ID" value="TXF11556.1"/>
    <property type="molecule type" value="Genomic_DNA"/>
</dbReference>
<dbReference type="FunCoup" id="A0A5C7EWF2">
    <property type="interactions" value="85"/>
</dbReference>
<feature type="domain" description="Recombinase" evidence="2">
    <location>
        <begin position="169"/>
        <end position="283"/>
    </location>
</feature>
<organism evidence="3 4">
    <name type="scientific">Pelomicrobium methylotrophicum</name>
    <dbReference type="NCBI Taxonomy" id="2602750"/>
    <lineage>
        <taxon>Bacteria</taxon>
        <taxon>Pseudomonadati</taxon>
        <taxon>Pseudomonadota</taxon>
        <taxon>Hydrogenophilia</taxon>
        <taxon>Hydrogenophilia incertae sedis</taxon>
        <taxon>Pelomicrobium</taxon>
    </lineage>
</organism>
<dbReference type="PANTHER" id="PTHR30461">
    <property type="entry name" value="DNA-INVERTASE FROM LAMBDOID PROPHAGE"/>
    <property type="match status" value="1"/>
</dbReference>
<feature type="domain" description="Resolvase/invertase-type recombinase catalytic" evidence="1">
    <location>
        <begin position="9"/>
        <end position="161"/>
    </location>
</feature>
<dbReference type="Gene3D" id="3.40.50.1390">
    <property type="entry name" value="Resolvase, N-terminal catalytic domain"/>
    <property type="match status" value="1"/>
</dbReference>
<dbReference type="Pfam" id="PF00239">
    <property type="entry name" value="Resolvase"/>
    <property type="match status" value="1"/>
</dbReference>
<dbReference type="PROSITE" id="PS51736">
    <property type="entry name" value="RECOMBINASES_3"/>
    <property type="match status" value="1"/>
</dbReference>
<dbReference type="OrthoDB" id="9797501at2"/>
<evidence type="ECO:0000313" key="4">
    <source>
        <dbReference type="Proteomes" id="UP000321201"/>
    </source>
</evidence>
<dbReference type="InterPro" id="IPR036162">
    <property type="entry name" value="Resolvase-like_N_sf"/>
</dbReference>
<evidence type="ECO:0000313" key="3">
    <source>
        <dbReference type="EMBL" id="TXF11556.1"/>
    </source>
</evidence>
<dbReference type="InterPro" id="IPR011109">
    <property type="entry name" value="DNA_bind_recombinase_dom"/>
</dbReference>